<dbReference type="AlphaFoldDB" id="A0A176WPX0"/>
<evidence type="ECO:0000313" key="2">
    <source>
        <dbReference type="Proteomes" id="UP000077202"/>
    </source>
</evidence>
<dbReference type="Proteomes" id="UP000077202">
    <property type="component" value="Unassembled WGS sequence"/>
</dbReference>
<protein>
    <submittedName>
        <fullName evidence="1">Uncharacterized protein</fullName>
    </submittedName>
</protein>
<organism evidence="1 2">
    <name type="scientific">Marchantia polymorpha subsp. ruderalis</name>
    <dbReference type="NCBI Taxonomy" id="1480154"/>
    <lineage>
        <taxon>Eukaryota</taxon>
        <taxon>Viridiplantae</taxon>
        <taxon>Streptophyta</taxon>
        <taxon>Embryophyta</taxon>
        <taxon>Marchantiophyta</taxon>
        <taxon>Marchantiopsida</taxon>
        <taxon>Marchantiidae</taxon>
        <taxon>Marchantiales</taxon>
        <taxon>Marchantiaceae</taxon>
        <taxon>Marchantia</taxon>
    </lineage>
</organism>
<name>A0A176WPX0_MARPO</name>
<reference evidence="1" key="1">
    <citation type="submission" date="2016-03" db="EMBL/GenBank/DDBJ databases">
        <title>Mechanisms controlling the formation of the plant cell surface in tip-growing cells are functionally conserved among land plants.</title>
        <authorList>
            <person name="Honkanen S."/>
            <person name="Jones V.A."/>
            <person name="Morieri G."/>
            <person name="Champion C."/>
            <person name="Hetherington A.J."/>
            <person name="Kelly S."/>
            <person name="Saint-Marcoux D."/>
            <person name="Proust H."/>
            <person name="Prescott H."/>
            <person name="Dolan L."/>
        </authorList>
    </citation>
    <scope>NUCLEOTIDE SEQUENCE [LARGE SCALE GENOMIC DNA]</scope>
    <source>
        <tissue evidence="1">Whole gametophyte</tissue>
    </source>
</reference>
<evidence type="ECO:0000313" key="1">
    <source>
        <dbReference type="EMBL" id="OAE34362.1"/>
    </source>
</evidence>
<keyword evidence="2" id="KW-1185">Reference proteome</keyword>
<proteinExistence type="predicted"/>
<accession>A0A176WPX0</accession>
<gene>
    <name evidence="1" type="ORF">AXG93_1054s1480</name>
</gene>
<dbReference type="EMBL" id="LVLJ01000416">
    <property type="protein sequence ID" value="OAE34362.1"/>
    <property type="molecule type" value="Genomic_DNA"/>
</dbReference>
<comment type="caution">
    <text evidence="1">The sequence shown here is derived from an EMBL/GenBank/DDBJ whole genome shotgun (WGS) entry which is preliminary data.</text>
</comment>
<sequence length="160" mass="17414">MRYGMDTIVTSPGAVSLQENLSSGAVGSIPDWPRRRADELFQVLRLMPDALQTNAELLKAGKTDRPYPGPVIHGSYTTNLEALGARIRFLASGHHCTGTIAPGWDKAFTRRELEASGYGNKAEHPQNVRGPKVCERAGSFETRYGLTDGREASSAVICMH</sequence>